<dbReference type="Proteomes" id="UP000005408">
    <property type="component" value="Unassembled WGS sequence"/>
</dbReference>
<evidence type="ECO:0000313" key="1">
    <source>
        <dbReference type="EnsemblMetazoa" id="G10047.1:cds"/>
    </source>
</evidence>
<evidence type="ECO:0000313" key="2">
    <source>
        <dbReference type="Proteomes" id="UP000005408"/>
    </source>
</evidence>
<keyword evidence="2" id="KW-1185">Reference proteome</keyword>
<organism evidence="1 2">
    <name type="scientific">Magallana gigas</name>
    <name type="common">Pacific oyster</name>
    <name type="synonym">Crassostrea gigas</name>
    <dbReference type="NCBI Taxonomy" id="29159"/>
    <lineage>
        <taxon>Eukaryota</taxon>
        <taxon>Metazoa</taxon>
        <taxon>Spiralia</taxon>
        <taxon>Lophotrochozoa</taxon>
        <taxon>Mollusca</taxon>
        <taxon>Bivalvia</taxon>
        <taxon>Autobranchia</taxon>
        <taxon>Pteriomorphia</taxon>
        <taxon>Ostreida</taxon>
        <taxon>Ostreoidea</taxon>
        <taxon>Ostreidae</taxon>
        <taxon>Magallana</taxon>
    </lineage>
</organism>
<name>A0A8W8HKR2_MAGGI</name>
<dbReference type="EnsemblMetazoa" id="G10047.1">
    <property type="protein sequence ID" value="G10047.1:cds"/>
    <property type="gene ID" value="G10047"/>
</dbReference>
<accession>A0A8W8HKR2</accession>
<proteinExistence type="predicted"/>
<reference evidence="1" key="1">
    <citation type="submission" date="2022-08" db="UniProtKB">
        <authorList>
            <consortium name="EnsemblMetazoa"/>
        </authorList>
    </citation>
    <scope>IDENTIFICATION</scope>
    <source>
        <strain evidence="1">05x7-T-G4-1.051#20</strain>
    </source>
</reference>
<protein>
    <submittedName>
        <fullName evidence="1">Uncharacterized protein</fullName>
    </submittedName>
</protein>
<dbReference type="AlphaFoldDB" id="A0A8W8HKR2"/>
<sequence>MTDDESAMEEHTRRLFTNRESLTILRLCSSIISGPEGVSASVVMSALHSEEEGRELINRVRTLHPDSYRKIITDRSSEDKDGTKVSHWKLWAAYYKKKIKDVAKKYLGMNSPTLRPYLQGNIWRY</sequence>